<dbReference type="EMBL" id="JACCJB010000022">
    <property type="protein sequence ID" value="KAF6218323.1"/>
    <property type="molecule type" value="Genomic_DNA"/>
</dbReference>
<feature type="compositionally biased region" description="Polar residues" evidence="1">
    <location>
        <begin position="83"/>
        <end position="97"/>
    </location>
</feature>
<name>A0A8H6C7D6_9LECA</name>
<dbReference type="RefSeq" id="XP_037147758.1">
    <property type="nucleotide sequence ID" value="XM_037296577.1"/>
</dbReference>
<accession>A0A8H6C7D6</accession>
<comment type="caution">
    <text evidence="2">The sequence shown here is derived from an EMBL/GenBank/DDBJ whole genome shotgun (WGS) entry which is preliminary data.</text>
</comment>
<dbReference type="GeneID" id="59334075"/>
<evidence type="ECO:0000256" key="1">
    <source>
        <dbReference type="SAM" id="MobiDB-lite"/>
    </source>
</evidence>
<proteinExistence type="predicted"/>
<evidence type="ECO:0000313" key="2">
    <source>
        <dbReference type="EMBL" id="KAF6218323.1"/>
    </source>
</evidence>
<sequence>MSKQITLRPSPCQTADLTPAHYANEPFGWKKALDNTTEPRIPAVSTRSTEGYLAKYASRTLEDNDIERIVTSSRTGQDLHYNCSGSELSSSTGTPVLTPTSSVASSPVMAAMADSTGEEPVSFLSLEASLSTSGILRPRPPQMSSNLEPSPFRQQPKVLSDSALPVRSLFHEYKTPLFHCPSALARSTQHGASPRNFTTLSGLAQHVESGACGEGSATLKKAMEFVQEHLDKMGLGTIRLLE</sequence>
<feature type="region of interest" description="Disordered" evidence="1">
    <location>
        <begin position="81"/>
        <end position="100"/>
    </location>
</feature>
<organism evidence="2 3">
    <name type="scientific">Letharia lupina</name>
    <dbReference type="NCBI Taxonomy" id="560253"/>
    <lineage>
        <taxon>Eukaryota</taxon>
        <taxon>Fungi</taxon>
        <taxon>Dikarya</taxon>
        <taxon>Ascomycota</taxon>
        <taxon>Pezizomycotina</taxon>
        <taxon>Lecanoromycetes</taxon>
        <taxon>OSLEUM clade</taxon>
        <taxon>Lecanoromycetidae</taxon>
        <taxon>Lecanorales</taxon>
        <taxon>Lecanorineae</taxon>
        <taxon>Parmeliaceae</taxon>
        <taxon>Letharia</taxon>
    </lineage>
</organism>
<keyword evidence="3" id="KW-1185">Reference proteome</keyword>
<gene>
    <name evidence="2" type="ORF">HO133_005670</name>
</gene>
<evidence type="ECO:0000313" key="3">
    <source>
        <dbReference type="Proteomes" id="UP000593566"/>
    </source>
</evidence>
<feature type="region of interest" description="Disordered" evidence="1">
    <location>
        <begin position="134"/>
        <end position="154"/>
    </location>
</feature>
<dbReference type="AlphaFoldDB" id="A0A8H6C7D6"/>
<dbReference type="Proteomes" id="UP000593566">
    <property type="component" value="Unassembled WGS sequence"/>
</dbReference>
<reference evidence="2 3" key="1">
    <citation type="journal article" date="2020" name="Genomics">
        <title>Complete, high-quality genomes from long-read metagenomic sequencing of two wolf lichen thalli reveals enigmatic genome architecture.</title>
        <authorList>
            <person name="McKenzie S.K."/>
            <person name="Walston R.F."/>
            <person name="Allen J.L."/>
        </authorList>
    </citation>
    <scope>NUCLEOTIDE SEQUENCE [LARGE SCALE GENOMIC DNA]</scope>
    <source>
        <strain evidence="2">WasteWater1</strain>
    </source>
</reference>
<protein>
    <submittedName>
        <fullName evidence="2">Uncharacterized protein</fullName>
    </submittedName>
</protein>